<proteinExistence type="predicted"/>
<organism evidence="9 10">
    <name type="scientific">Mobilicoccus pelagius NBRC 104925</name>
    <dbReference type="NCBI Taxonomy" id="1089455"/>
    <lineage>
        <taxon>Bacteria</taxon>
        <taxon>Bacillati</taxon>
        <taxon>Actinomycetota</taxon>
        <taxon>Actinomycetes</taxon>
        <taxon>Micrococcales</taxon>
        <taxon>Dermatophilaceae</taxon>
        <taxon>Mobilicoccus</taxon>
    </lineage>
</organism>
<dbReference type="AlphaFoldDB" id="H5US17"/>
<accession>H5US17</accession>
<comment type="subcellular location">
    <subcellularLocation>
        <location evidence="1">Cell membrane</location>
        <topology evidence="1">Multi-pass membrane protein</topology>
    </subcellularLocation>
</comment>
<evidence type="ECO:0000256" key="7">
    <source>
        <dbReference type="SAM" id="Phobius"/>
    </source>
</evidence>
<dbReference type="OrthoDB" id="3298527at2"/>
<reference evidence="9 10" key="1">
    <citation type="submission" date="2012-02" db="EMBL/GenBank/DDBJ databases">
        <title>Whole genome shotgun sequence of Mobilicoccus pelagius NBRC 104925.</title>
        <authorList>
            <person name="Yoshida Y."/>
            <person name="Hosoyama A."/>
            <person name="Tsuchikane K."/>
            <person name="Katsumata H."/>
            <person name="Yamazaki S."/>
            <person name="Fujita N."/>
        </authorList>
    </citation>
    <scope>NUCLEOTIDE SEQUENCE [LARGE SCALE GENOMIC DNA]</scope>
    <source>
        <strain evidence="9 10">NBRC 104925</strain>
    </source>
</reference>
<dbReference type="EMBL" id="BAFE01000053">
    <property type="protein sequence ID" value="GAB48525.1"/>
    <property type="molecule type" value="Genomic_DNA"/>
</dbReference>
<dbReference type="RefSeq" id="WP_009482423.1">
    <property type="nucleotide sequence ID" value="NZ_BAFE01000053.1"/>
</dbReference>
<feature type="domain" description="Cardiolipin synthase N-terminal" evidence="8">
    <location>
        <begin position="12"/>
        <end position="57"/>
    </location>
</feature>
<feature type="transmembrane region" description="Helical" evidence="7">
    <location>
        <begin position="35"/>
        <end position="55"/>
    </location>
</feature>
<dbReference type="Pfam" id="PF13396">
    <property type="entry name" value="PLDc_N"/>
    <property type="match status" value="1"/>
</dbReference>
<keyword evidence="4 7" id="KW-1133">Transmembrane helix</keyword>
<dbReference type="STRING" id="1089455.MOPEL_074_00120"/>
<dbReference type="eggNOG" id="ENOG5031H2Z">
    <property type="taxonomic scope" value="Bacteria"/>
</dbReference>
<evidence type="ECO:0000256" key="4">
    <source>
        <dbReference type="ARBA" id="ARBA00022989"/>
    </source>
</evidence>
<keyword evidence="2" id="KW-1003">Cell membrane</keyword>
<evidence type="ECO:0000256" key="2">
    <source>
        <dbReference type="ARBA" id="ARBA00022475"/>
    </source>
</evidence>
<evidence type="ECO:0000256" key="6">
    <source>
        <dbReference type="SAM" id="MobiDB-lite"/>
    </source>
</evidence>
<evidence type="ECO:0000256" key="3">
    <source>
        <dbReference type="ARBA" id="ARBA00022692"/>
    </source>
</evidence>
<comment type="caution">
    <text evidence="9">The sequence shown here is derived from an EMBL/GenBank/DDBJ whole genome shotgun (WGS) entry which is preliminary data.</text>
</comment>
<evidence type="ECO:0000256" key="5">
    <source>
        <dbReference type="ARBA" id="ARBA00023136"/>
    </source>
</evidence>
<name>H5US17_9MICO</name>
<keyword evidence="3 7" id="KW-0812">Transmembrane</keyword>
<feature type="region of interest" description="Disordered" evidence="6">
    <location>
        <begin position="65"/>
        <end position="89"/>
    </location>
</feature>
<sequence>MLRVVAAVALLVFTVYTLVDCVQTEDERVKGLPKIVWVFVILLFPLAGGLGWWFGGRAAGMPLPMPPHRAPRRRGPIGPDDDPDFLGRL</sequence>
<evidence type="ECO:0000259" key="8">
    <source>
        <dbReference type="Pfam" id="PF13396"/>
    </source>
</evidence>
<dbReference type="InterPro" id="IPR027379">
    <property type="entry name" value="CLS_N"/>
</dbReference>
<keyword evidence="10" id="KW-1185">Reference proteome</keyword>
<protein>
    <recommendedName>
        <fullName evidence="8">Cardiolipin synthase N-terminal domain-containing protein</fullName>
    </recommendedName>
</protein>
<gene>
    <name evidence="9" type="ORF">MOPEL_074_00120</name>
</gene>
<evidence type="ECO:0000313" key="9">
    <source>
        <dbReference type="EMBL" id="GAB48525.1"/>
    </source>
</evidence>
<dbReference type="GO" id="GO:0005886">
    <property type="term" value="C:plasma membrane"/>
    <property type="evidence" value="ECO:0007669"/>
    <property type="project" value="UniProtKB-SubCell"/>
</dbReference>
<feature type="compositionally biased region" description="Acidic residues" evidence="6">
    <location>
        <begin position="79"/>
        <end position="89"/>
    </location>
</feature>
<evidence type="ECO:0000256" key="1">
    <source>
        <dbReference type="ARBA" id="ARBA00004651"/>
    </source>
</evidence>
<dbReference type="Proteomes" id="UP000004367">
    <property type="component" value="Unassembled WGS sequence"/>
</dbReference>
<evidence type="ECO:0000313" key="10">
    <source>
        <dbReference type="Proteomes" id="UP000004367"/>
    </source>
</evidence>
<keyword evidence="5 7" id="KW-0472">Membrane</keyword>